<proteinExistence type="predicted"/>
<dbReference type="Gene3D" id="3.20.20.150">
    <property type="entry name" value="Divalent-metal-dependent TIM barrel enzymes"/>
    <property type="match status" value="1"/>
</dbReference>
<dbReference type="PANTHER" id="PTHR12110">
    <property type="entry name" value="HYDROXYPYRUVATE ISOMERASE"/>
    <property type="match status" value="1"/>
</dbReference>
<gene>
    <name evidence="2" type="ORF">ACFSUC_08385</name>
</gene>
<keyword evidence="3" id="KW-1185">Reference proteome</keyword>
<dbReference type="Pfam" id="PF01261">
    <property type="entry name" value="AP_endonuc_2"/>
    <property type="match status" value="1"/>
</dbReference>
<dbReference type="SUPFAM" id="SSF51658">
    <property type="entry name" value="Xylose isomerase-like"/>
    <property type="match status" value="1"/>
</dbReference>
<comment type="caution">
    <text evidence="2">The sequence shown here is derived from an EMBL/GenBank/DDBJ whole genome shotgun (WGS) entry which is preliminary data.</text>
</comment>
<dbReference type="Proteomes" id="UP001597497">
    <property type="component" value="Unassembled WGS sequence"/>
</dbReference>
<dbReference type="RefSeq" id="WP_379929095.1">
    <property type="nucleotide sequence ID" value="NZ_JBHUMM010000013.1"/>
</dbReference>
<accession>A0ABW5RA26</accession>
<evidence type="ECO:0000313" key="3">
    <source>
        <dbReference type="Proteomes" id="UP001597497"/>
    </source>
</evidence>
<dbReference type="GO" id="GO:0016853">
    <property type="term" value="F:isomerase activity"/>
    <property type="evidence" value="ECO:0007669"/>
    <property type="project" value="UniProtKB-KW"/>
</dbReference>
<dbReference type="InterPro" id="IPR036237">
    <property type="entry name" value="Xyl_isomerase-like_sf"/>
</dbReference>
<name>A0ABW5RA26_9BACL</name>
<dbReference type="EMBL" id="JBHUMM010000013">
    <property type="protein sequence ID" value="MFD2671621.1"/>
    <property type="molecule type" value="Genomic_DNA"/>
</dbReference>
<feature type="domain" description="Xylose isomerase-like TIM barrel" evidence="1">
    <location>
        <begin position="37"/>
        <end position="268"/>
    </location>
</feature>
<protein>
    <submittedName>
        <fullName evidence="2">Sugar phosphate isomerase/epimerase family protein</fullName>
    </submittedName>
</protein>
<dbReference type="PANTHER" id="PTHR12110:SF21">
    <property type="entry name" value="XYLOSE ISOMERASE-LIKE TIM BARREL DOMAIN-CONTAINING PROTEIN"/>
    <property type="match status" value="1"/>
</dbReference>
<keyword evidence="2" id="KW-0413">Isomerase</keyword>
<sequence>MRLGAALTLEDFTPKSWVEAHVKDGYRAAVCPIDYRADAALVAEIQRRAADVDLMIAEVGAWSNPISRDEQVRKEALETCKKQLELAERIGARCCVNIAGSRAAQWDGPHADNFSRETFEEIVESVREIIDAVKPRHTFYTLETMPWIFPDSADTYLELIKAVDRPAFGVHVDPVNMINSPRDYFRNGEIIQDFMQRLGPYILNAHAKDIVLSGQLTVHLDEVMPGQGGLDYRVFLSELRKLHPDTPLILEHLPSREQYRQAAHFIREQERKLDL</sequence>
<organism evidence="2 3">
    <name type="scientific">Marinicrinis sediminis</name>
    <dbReference type="NCBI Taxonomy" id="1652465"/>
    <lineage>
        <taxon>Bacteria</taxon>
        <taxon>Bacillati</taxon>
        <taxon>Bacillota</taxon>
        <taxon>Bacilli</taxon>
        <taxon>Bacillales</taxon>
        <taxon>Paenibacillaceae</taxon>
    </lineage>
</organism>
<evidence type="ECO:0000313" key="2">
    <source>
        <dbReference type="EMBL" id="MFD2671621.1"/>
    </source>
</evidence>
<reference evidence="3" key="1">
    <citation type="journal article" date="2019" name="Int. J. Syst. Evol. Microbiol.">
        <title>The Global Catalogue of Microorganisms (GCM) 10K type strain sequencing project: providing services to taxonomists for standard genome sequencing and annotation.</title>
        <authorList>
            <consortium name="The Broad Institute Genomics Platform"/>
            <consortium name="The Broad Institute Genome Sequencing Center for Infectious Disease"/>
            <person name="Wu L."/>
            <person name="Ma J."/>
        </authorList>
    </citation>
    <scope>NUCLEOTIDE SEQUENCE [LARGE SCALE GENOMIC DNA]</scope>
    <source>
        <strain evidence="3">KCTC 33676</strain>
    </source>
</reference>
<evidence type="ECO:0000259" key="1">
    <source>
        <dbReference type="Pfam" id="PF01261"/>
    </source>
</evidence>
<dbReference type="InterPro" id="IPR013022">
    <property type="entry name" value="Xyl_isomerase-like_TIM-brl"/>
</dbReference>
<dbReference type="InterPro" id="IPR050312">
    <property type="entry name" value="IolE/XylAMocC-like"/>
</dbReference>